<evidence type="ECO:0000313" key="10">
    <source>
        <dbReference type="Proteomes" id="UP000649604"/>
    </source>
</evidence>
<organism evidence="9 10">
    <name type="scientific">candidate division KSB3 bacterium</name>
    <dbReference type="NCBI Taxonomy" id="2044937"/>
    <lineage>
        <taxon>Bacteria</taxon>
        <taxon>candidate division KSB3</taxon>
    </lineage>
</organism>
<gene>
    <name evidence="9" type="ORF">GF339_08740</name>
</gene>
<comment type="caution">
    <text evidence="9">The sequence shown here is derived from an EMBL/GenBank/DDBJ whole genome shotgun (WGS) entry which is preliminary data.</text>
</comment>
<evidence type="ECO:0000256" key="3">
    <source>
        <dbReference type="ARBA" id="ARBA00022519"/>
    </source>
</evidence>
<feature type="transmembrane region" description="Helical" evidence="7">
    <location>
        <begin position="269"/>
        <end position="294"/>
    </location>
</feature>
<reference evidence="9" key="1">
    <citation type="submission" date="2019-11" db="EMBL/GenBank/DDBJ databases">
        <title>Microbial mats filling the niche in hypersaline microbial mats.</title>
        <authorList>
            <person name="Wong H.L."/>
            <person name="Macleod F.I."/>
            <person name="White R.A. III"/>
            <person name="Burns B.P."/>
        </authorList>
    </citation>
    <scope>NUCLEOTIDE SEQUENCE</scope>
    <source>
        <strain evidence="9">Rbin_158</strain>
    </source>
</reference>
<dbReference type="PANTHER" id="PTHR33362:SF2">
    <property type="entry name" value="TRAP TRANSPORTER LARGE PERMEASE PROTEIN"/>
    <property type="match status" value="1"/>
</dbReference>
<feature type="domain" description="TRAP C4-dicarboxylate transport system permease DctM subunit" evidence="8">
    <location>
        <begin position="7"/>
        <end position="417"/>
    </location>
</feature>
<proteinExistence type="predicted"/>
<feature type="transmembrane region" description="Helical" evidence="7">
    <location>
        <begin position="168"/>
        <end position="193"/>
    </location>
</feature>
<protein>
    <submittedName>
        <fullName evidence="9">TRAP transporter large permease subunit</fullName>
    </submittedName>
</protein>
<dbReference type="GO" id="GO:0005886">
    <property type="term" value="C:plasma membrane"/>
    <property type="evidence" value="ECO:0007669"/>
    <property type="project" value="UniProtKB-SubCell"/>
</dbReference>
<feature type="transmembrane region" description="Helical" evidence="7">
    <location>
        <begin position="139"/>
        <end position="162"/>
    </location>
</feature>
<evidence type="ECO:0000256" key="7">
    <source>
        <dbReference type="SAM" id="Phobius"/>
    </source>
</evidence>
<evidence type="ECO:0000256" key="1">
    <source>
        <dbReference type="ARBA" id="ARBA00004429"/>
    </source>
</evidence>
<feature type="transmembrane region" description="Helical" evidence="7">
    <location>
        <begin position="214"/>
        <end position="235"/>
    </location>
</feature>
<evidence type="ECO:0000256" key="4">
    <source>
        <dbReference type="ARBA" id="ARBA00022692"/>
    </source>
</evidence>
<dbReference type="PANTHER" id="PTHR33362">
    <property type="entry name" value="SIALIC ACID TRAP TRANSPORTER PERMEASE PROTEIN SIAT-RELATED"/>
    <property type="match status" value="1"/>
</dbReference>
<keyword evidence="2" id="KW-1003">Cell membrane</keyword>
<feature type="transmembrane region" description="Helical" evidence="7">
    <location>
        <begin position="353"/>
        <end position="371"/>
    </location>
</feature>
<dbReference type="InterPro" id="IPR010656">
    <property type="entry name" value="DctM"/>
</dbReference>
<feature type="transmembrane region" description="Helical" evidence="7">
    <location>
        <begin position="241"/>
        <end position="257"/>
    </location>
</feature>
<keyword evidence="3" id="KW-0997">Cell inner membrane</keyword>
<accession>A0A9D5Q5W1</accession>
<dbReference type="Proteomes" id="UP000649604">
    <property type="component" value="Unassembled WGS sequence"/>
</dbReference>
<dbReference type="AlphaFoldDB" id="A0A9D5Q5W1"/>
<keyword evidence="6 7" id="KW-0472">Membrane</keyword>
<dbReference type="Pfam" id="PF06808">
    <property type="entry name" value="DctM"/>
    <property type="match status" value="1"/>
</dbReference>
<dbReference type="GO" id="GO:0022857">
    <property type="term" value="F:transmembrane transporter activity"/>
    <property type="evidence" value="ECO:0007669"/>
    <property type="project" value="TreeGrafter"/>
</dbReference>
<keyword evidence="4 7" id="KW-0812">Transmembrane</keyword>
<comment type="subcellular location">
    <subcellularLocation>
        <location evidence="1">Cell inner membrane</location>
        <topology evidence="1">Multi-pass membrane protein</topology>
    </subcellularLocation>
</comment>
<sequence>MTIALAIIIFLVLLFINMPISFSIGIGAVVSGMTLWDVDNTTIVQRMLTAINSFPLLAVIFFIFAGVLMARGGVSGRLVRMAEVIVGRIPGGLAQINILASMFFGGVSGSAVADVSSIGAMLIPAMVKDGYKKPYATAITLTSAIMGPIIPPSIAMIIYAHVVGSVSIAGLFLAGAIPGVLIGLGLMIAALIHGKLYHDKVPPPLPFKEKVRRVVDGLAGMTTIIIILGGITSGIFTATEAGAVAAAYALILTIFIYKEIKPSELPEILFECCIINAVVLFLVATSSAFTWILTYENFPILLSNTLLSVTDTKWVILLILNVTLLFMGMFIDQTPAIIMLVPILLPLAERLDIHLIHLGVIVVINLSFGLITPPVGTSLFVGCRIANLPITAVIRPMLPLLPIMIAILLLVTYVPSLILWLPTMFGFG</sequence>
<evidence type="ECO:0000256" key="5">
    <source>
        <dbReference type="ARBA" id="ARBA00022989"/>
    </source>
</evidence>
<dbReference type="NCBIfam" id="TIGR00786">
    <property type="entry name" value="dctM"/>
    <property type="match status" value="1"/>
</dbReference>
<dbReference type="InterPro" id="IPR004681">
    <property type="entry name" value="TRAP_DctM"/>
</dbReference>
<evidence type="ECO:0000256" key="6">
    <source>
        <dbReference type="ARBA" id="ARBA00023136"/>
    </source>
</evidence>
<feature type="transmembrane region" description="Helical" evidence="7">
    <location>
        <begin position="47"/>
        <end position="70"/>
    </location>
</feature>
<evidence type="ECO:0000259" key="8">
    <source>
        <dbReference type="Pfam" id="PF06808"/>
    </source>
</evidence>
<evidence type="ECO:0000256" key="2">
    <source>
        <dbReference type="ARBA" id="ARBA00022475"/>
    </source>
</evidence>
<name>A0A9D5Q5W1_9BACT</name>
<feature type="transmembrane region" description="Helical" evidence="7">
    <location>
        <begin position="314"/>
        <end position="341"/>
    </location>
</feature>
<dbReference type="EMBL" id="WJJP01000272">
    <property type="protein sequence ID" value="MBD3324657.1"/>
    <property type="molecule type" value="Genomic_DNA"/>
</dbReference>
<feature type="transmembrane region" description="Helical" evidence="7">
    <location>
        <begin position="400"/>
        <end position="421"/>
    </location>
</feature>
<feature type="transmembrane region" description="Helical" evidence="7">
    <location>
        <begin position="82"/>
        <end position="104"/>
    </location>
</feature>
<keyword evidence="5 7" id="KW-1133">Transmembrane helix</keyword>
<dbReference type="PIRSF" id="PIRSF006066">
    <property type="entry name" value="HI0050"/>
    <property type="match status" value="1"/>
</dbReference>
<evidence type="ECO:0000313" key="9">
    <source>
        <dbReference type="EMBL" id="MBD3324657.1"/>
    </source>
</evidence>